<accession>A0A1F2P772</accession>
<evidence type="ECO:0000313" key="2">
    <source>
        <dbReference type="Proteomes" id="UP000185779"/>
    </source>
</evidence>
<dbReference type="EMBL" id="LYOR01000001">
    <property type="protein sequence ID" value="OFV67078.1"/>
    <property type="molecule type" value="Genomic_DNA"/>
</dbReference>
<evidence type="ECO:0000313" key="1">
    <source>
        <dbReference type="EMBL" id="OFV67078.1"/>
    </source>
</evidence>
<sequence length="51" mass="5879">MIAFAKIGERGMLRGSCNPKGCLDKVEKNKIRKSKELYEHYEHALELADEK</sequence>
<gene>
    <name evidence="1" type="ORF">SBU_000371</name>
</gene>
<organism evidence="1 2">
    <name type="scientific">Candidatus Syntropharchaeum butanivorans</name>
    <dbReference type="NCBI Taxonomy" id="1839936"/>
    <lineage>
        <taxon>Archaea</taxon>
        <taxon>Methanobacteriati</taxon>
        <taxon>Methanobacteriota</taxon>
        <taxon>Stenosarchaea group</taxon>
        <taxon>Methanomicrobia</taxon>
        <taxon>Methanosarcinales</taxon>
        <taxon>ANME-2 cluster</taxon>
        <taxon>Candidatus Syntropharchaeum</taxon>
    </lineage>
</organism>
<keyword evidence="2" id="KW-1185">Reference proteome</keyword>
<proteinExistence type="predicted"/>
<name>A0A1F2P772_9EURY</name>
<reference evidence="1" key="1">
    <citation type="submission" date="2016-05" db="EMBL/GenBank/DDBJ databases">
        <title>Microbial consortia oxidize butane by reversing methanogenesis.</title>
        <authorList>
            <person name="Laso-Perez R."/>
            <person name="Richter M."/>
            <person name="Wegener G."/>
            <person name="Musat F."/>
        </authorList>
    </citation>
    <scope>NUCLEOTIDE SEQUENCE [LARGE SCALE GENOMIC DNA]</scope>
    <source>
        <strain evidence="1">BOX1</strain>
    </source>
</reference>
<dbReference type="STRING" id="1839936.SBU_000371"/>
<protein>
    <submittedName>
        <fullName evidence="1">Uncharacterized protein</fullName>
    </submittedName>
</protein>
<dbReference type="Proteomes" id="UP000185779">
    <property type="component" value="Unassembled WGS sequence"/>
</dbReference>
<dbReference type="AlphaFoldDB" id="A0A1F2P772"/>
<comment type="caution">
    <text evidence="1">The sequence shown here is derived from an EMBL/GenBank/DDBJ whole genome shotgun (WGS) entry which is preliminary data.</text>
</comment>